<evidence type="ECO:0000256" key="1">
    <source>
        <dbReference type="SAM" id="Phobius"/>
    </source>
</evidence>
<organism evidence="2">
    <name type="scientific">uncultured marine thaumarchaeote KM3_67_E08</name>
    <dbReference type="NCBI Taxonomy" id="1456237"/>
    <lineage>
        <taxon>Archaea</taxon>
        <taxon>Nitrososphaerota</taxon>
        <taxon>environmental samples</taxon>
    </lineage>
</organism>
<keyword evidence="1" id="KW-1133">Transmembrane helix</keyword>
<evidence type="ECO:0000313" key="2">
    <source>
        <dbReference type="EMBL" id="AIF14599.1"/>
    </source>
</evidence>
<dbReference type="AlphaFoldDB" id="A0A075HF75"/>
<sequence length="108" mass="12217">MALPLAAMYPRPERLTLPDALAALIPVARDLVLFPPLLLTVPRPDLVLAVALRFFPYDPEDDLLTVPRPDLILGFTLRDFDLPDFTFLVLVPLFVLTLTMIMRSCHDF</sequence>
<reference evidence="2" key="1">
    <citation type="journal article" date="2014" name="Genome Biol. Evol.">
        <title>Pangenome evidence for extensive interdomain horizontal transfer affecting lineage core and shell genes in uncultured planktonic thaumarchaeota and euryarchaeota.</title>
        <authorList>
            <person name="Deschamps P."/>
            <person name="Zivanovic Y."/>
            <person name="Moreira D."/>
            <person name="Rodriguez-Valera F."/>
            <person name="Lopez-Garcia P."/>
        </authorList>
    </citation>
    <scope>NUCLEOTIDE SEQUENCE</scope>
</reference>
<proteinExistence type="predicted"/>
<protein>
    <submittedName>
        <fullName evidence="2">Uncharacterized protein</fullName>
    </submittedName>
</protein>
<keyword evidence="1" id="KW-0812">Transmembrane</keyword>
<keyword evidence="1" id="KW-0472">Membrane</keyword>
<accession>A0A075HF75</accession>
<dbReference type="EMBL" id="KF901005">
    <property type="protein sequence ID" value="AIF14599.1"/>
    <property type="molecule type" value="Genomic_DNA"/>
</dbReference>
<name>A0A075HF75_9ARCH</name>
<feature type="transmembrane region" description="Helical" evidence="1">
    <location>
        <begin position="85"/>
        <end position="102"/>
    </location>
</feature>